<evidence type="ECO:0000313" key="2">
    <source>
        <dbReference type="Proteomes" id="UP000770717"/>
    </source>
</evidence>
<dbReference type="Proteomes" id="UP000770717">
    <property type="component" value="Unassembled WGS sequence"/>
</dbReference>
<dbReference type="EMBL" id="WNTK01000006">
    <property type="protein sequence ID" value="KAG9482287.1"/>
    <property type="molecule type" value="Genomic_DNA"/>
</dbReference>
<comment type="caution">
    <text evidence="1">The sequence shown here is derived from an EMBL/GenBank/DDBJ whole genome shotgun (WGS) entry which is preliminary data.</text>
</comment>
<evidence type="ECO:0000313" key="1">
    <source>
        <dbReference type="EMBL" id="KAG9482287.1"/>
    </source>
</evidence>
<protein>
    <submittedName>
        <fullName evidence="1">Uncharacterized protein</fullName>
    </submittedName>
</protein>
<keyword evidence="2" id="KW-1185">Reference proteome</keyword>
<reference evidence="1" key="1">
    <citation type="thesis" date="2020" institute="ProQuest LLC" country="789 East Eisenhower Parkway, Ann Arbor, MI, USA">
        <title>Comparative Genomics and Chromosome Evolution.</title>
        <authorList>
            <person name="Mudd A.B."/>
        </authorList>
    </citation>
    <scope>NUCLEOTIDE SEQUENCE</scope>
    <source>
        <strain evidence="1">HN-11 Male</strain>
        <tissue evidence="1">Kidney and liver</tissue>
    </source>
</reference>
<name>A0A8J6K741_ELECQ</name>
<gene>
    <name evidence="1" type="ORF">GDO78_011140</name>
</gene>
<organism evidence="1 2">
    <name type="scientific">Eleutherodactylus coqui</name>
    <name type="common">Puerto Rican coqui</name>
    <dbReference type="NCBI Taxonomy" id="57060"/>
    <lineage>
        <taxon>Eukaryota</taxon>
        <taxon>Metazoa</taxon>
        <taxon>Chordata</taxon>
        <taxon>Craniata</taxon>
        <taxon>Vertebrata</taxon>
        <taxon>Euteleostomi</taxon>
        <taxon>Amphibia</taxon>
        <taxon>Batrachia</taxon>
        <taxon>Anura</taxon>
        <taxon>Neobatrachia</taxon>
        <taxon>Hyloidea</taxon>
        <taxon>Eleutherodactylidae</taxon>
        <taxon>Eleutherodactylinae</taxon>
        <taxon>Eleutherodactylus</taxon>
        <taxon>Eleutherodactylus</taxon>
    </lineage>
</organism>
<sequence length="85" mass="9532">MALLLDILDKCNPMVTFSAGPTNDISMTHVTNTIPFQNSPATVCFECLCFCKIVLYFLLCSSVIQTLCFLKLECKIYKQADLTEI</sequence>
<accession>A0A8J6K741</accession>
<proteinExistence type="predicted"/>
<dbReference type="AlphaFoldDB" id="A0A8J6K741"/>